<dbReference type="InterPro" id="IPR029063">
    <property type="entry name" value="SAM-dependent_MTases_sf"/>
</dbReference>
<accession>A0A2W4QL12</accession>
<reference evidence="1 2" key="1">
    <citation type="journal article" date="2018" name="Aquat. Microb. Ecol.">
        <title>Gammaproteobacterial methanotrophs dominate.</title>
        <authorList>
            <person name="Rissanen A.J."/>
            <person name="Saarenheimo J."/>
            <person name="Tiirola M."/>
            <person name="Peura S."/>
            <person name="Aalto S.L."/>
            <person name="Karvinen A."/>
            <person name="Nykanen H."/>
        </authorList>
    </citation>
    <scope>NUCLEOTIDE SEQUENCE [LARGE SCALE GENOMIC DNA]</scope>
    <source>
        <strain evidence="1">AMbin10</strain>
    </source>
</reference>
<dbReference type="SUPFAM" id="SSF53335">
    <property type="entry name" value="S-adenosyl-L-methionine-dependent methyltransferases"/>
    <property type="match status" value="1"/>
</dbReference>
<proteinExistence type="predicted"/>
<dbReference type="AlphaFoldDB" id="A0A2W4QL12"/>
<evidence type="ECO:0000313" key="1">
    <source>
        <dbReference type="EMBL" id="PZN71826.1"/>
    </source>
</evidence>
<evidence type="ECO:0008006" key="3">
    <source>
        <dbReference type="Google" id="ProtNLM"/>
    </source>
</evidence>
<dbReference type="EMBL" id="QJPH01000508">
    <property type="protein sequence ID" value="PZN71826.1"/>
    <property type="molecule type" value="Genomic_DNA"/>
</dbReference>
<organism evidence="1 2">
    <name type="scientific">Candidatus Methylumidiphilus alinenensis</name>
    <dbReference type="NCBI Taxonomy" id="2202197"/>
    <lineage>
        <taxon>Bacteria</taxon>
        <taxon>Pseudomonadati</taxon>
        <taxon>Pseudomonadota</taxon>
        <taxon>Gammaproteobacteria</taxon>
        <taxon>Methylococcales</taxon>
        <taxon>Candidatus Methylumidiphilus</taxon>
    </lineage>
</organism>
<feature type="non-terminal residue" evidence="1">
    <location>
        <position position="1"/>
    </location>
</feature>
<dbReference type="Gene3D" id="3.40.50.150">
    <property type="entry name" value="Vaccinia Virus protein VP39"/>
    <property type="match status" value="1"/>
</dbReference>
<protein>
    <recommendedName>
        <fullName evidence="3">Spermidine synthase</fullName>
    </recommendedName>
</protein>
<dbReference type="Proteomes" id="UP000249396">
    <property type="component" value="Unassembled WGS sequence"/>
</dbReference>
<evidence type="ECO:0000313" key="2">
    <source>
        <dbReference type="Proteomes" id="UP000249396"/>
    </source>
</evidence>
<sequence length="181" mass="19850">GSLARFLLEQFPGSRVDAIERRSSVVKIAHDYFGLPRSTRLVVHIGEANQLVENLGQHQGNAYDLILIDAFDDVGMDPSINALDFIAACAALLHPKGVLDINLWGSHPISLKQSVALLKTCFPGKSLRLAVPNRGNVIGFGLGPESPTVKLKQLEPHARELEFRTGLEMPYFLRNLRGISS</sequence>
<gene>
    <name evidence="1" type="ORF">DM484_25680</name>
</gene>
<name>A0A2W4QL12_9GAMM</name>
<comment type="caution">
    <text evidence="1">The sequence shown here is derived from an EMBL/GenBank/DDBJ whole genome shotgun (WGS) entry which is preliminary data.</text>
</comment>